<sequence length="79" mass="9373">MKDSLLDRLARDNGTAMLSDLHGYISRKKIYETVCEISSEEYPLEEWEEASSYILREKTPHFRTAQAARQYLCIRLKRF</sequence>
<protein>
    <submittedName>
        <fullName evidence="1">Uncharacterized protein</fullName>
    </submittedName>
</protein>
<evidence type="ECO:0000313" key="2">
    <source>
        <dbReference type="Proteomes" id="UP000515789"/>
    </source>
</evidence>
<dbReference type="AlphaFoldDB" id="A0A7G5N2A0"/>
<dbReference type="Proteomes" id="UP000515789">
    <property type="component" value="Chromosome"/>
</dbReference>
<proteinExistence type="predicted"/>
<reference evidence="1 2" key="1">
    <citation type="submission" date="2019-04" db="EMBL/GenBank/DDBJ databases">
        <authorList>
            <person name="Schori C."/>
            <person name="Ahrens C."/>
        </authorList>
    </citation>
    <scope>NUCLEOTIDE SEQUENCE [LARGE SCALE GENOMIC DNA]</scope>
    <source>
        <strain evidence="1 2">DSM 2950</strain>
    </source>
</reference>
<dbReference type="GeneID" id="75053536"/>
<accession>A0A7G5N2A0</accession>
<dbReference type="RefSeq" id="WP_018597029.1">
    <property type="nucleotide sequence ID" value="NZ_AP031416.1"/>
</dbReference>
<evidence type="ECO:0000313" key="1">
    <source>
        <dbReference type="EMBL" id="QMW80993.1"/>
    </source>
</evidence>
<name>A0A7G5N2A0_9FIRM</name>
<dbReference type="EMBL" id="CP039126">
    <property type="protein sequence ID" value="QMW80993.1"/>
    <property type="molecule type" value="Genomic_DNA"/>
</dbReference>
<gene>
    <name evidence="1" type="ORF">E5259_27400</name>
</gene>
<organism evidence="1 2">
    <name type="scientific">Blautia producta</name>
    <dbReference type="NCBI Taxonomy" id="33035"/>
    <lineage>
        <taxon>Bacteria</taxon>
        <taxon>Bacillati</taxon>
        <taxon>Bacillota</taxon>
        <taxon>Clostridia</taxon>
        <taxon>Lachnospirales</taxon>
        <taxon>Lachnospiraceae</taxon>
        <taxon>Blautia</taxon>
    </lineage>
</organism>